<accession>A0A803JK70</accession>
<dbReference type="PANTHER" id="PTHR47230:SF1">
    <property type="entry name" value="TIR DOMAIN-CONTAINING ADAPTER MOLECULE 1"/>
    <property type="match status" value="1"/>
</dbReference>
<protein>
    <submittedName>
        <fullName evidence="8">TIR domain-containing adapter molecule 1</fullName>
    </submittedName>
</protein>
<dbReference type="GO" id="GO:0035666">
    <property type="term" value="P:TRIF-dependent toll-like receptor signaling pathway"/>
    <property type="evidence" value="ECO:0007669"/>
    <property type="project" value="InterPro"/>
</dbReference>
<dbReference type="GeneTree" id="ENSGT00940000163706"/>
<proteinExistence type="predicted"/>
<evidence type="ECO:0000256" key="3">
    <source>
        <dbReference type="ARBA" id="ARBA00022553"/>
    </source>
</evidence>
<evidence type="ECO:0000256" key="4">
    <source>
        <dbReference type="ARBA" id="ARBA00022588"/>
    </source>
</evidence>
<evidence type="ECO:0000256" key="6">
    <source>
        <dbReference type="ARBA" id="ARBA00023198"/>
    </source>
</evidence>
<keyword evidence="3" id="KW-0597">Phosphoprotein</keyword>
<name>A0A803JK70_XENTR</name>
<evidence type="ECO:0000313" key="8">
    <source>
        <dbReference type="Ensembl" id="ENSXETP00000108303"/>
    </source>
</evidence>
<organism evidence="8">
    <name type="scientific">Xenopus tropicalis</name>
    <name type="common">Western clawed frog</name>
    <name type="synonym">Silurana tropicalis</name>
    <dbReference type="NCBI Taxonomy" id="8364"/>
    <lineage>
        <taxon>Eukaryota</taxon>
        <taxon>Metazoa</taxon>
        <taxon>Chordata</taxon>
        <taxon>Craniata</taxon>
        <taxon>Vertebrata</taxon>
        <taxon>Euteleostomi</taxon>
        <taxon>Amphibia</taxon>
        <taxon>Batrachia</taxon>
        <taxon>Anura</taxon>
        <taxon>Pipoidea</taxon>
        <taxon>Pipidae</taxon>
        <taxon>Xenopodinae</taxon>
        <taxon>Xenopus</taxon>
        <taxon>Silurana</taxon>
    </lineage>
</organism>
<dbReference type="InterPro" id="IPR035897">
    <property type="entry name" value="Toll_tir_struct_dom_sf"/>
</dbReference>
<comment type="subcellular location">
    <subcellularLocation>
        <location evidence="1">Cytoplasm</location>
    </subcellularLocation>
</comment>
<evidence type="ECO:0000259" key="7">
    <source>
        <dbReference type="PROSITE" id="PS50104"/>
    </source>
</evidence>
<dbReference type="Pfam" id="PF17798">
    <property type="entry name" value="TRIF-NTD"/>
    <property type="match status" value="1"/>
</dbReference>
<evidence type="ECO:0000256" key="1">
    <source>
        <dbReference type="ARBA" id="ARBA00004496"/>
    </source>
</evidence>
<feature type="domain" description="TIR" evidence="7">
    <location>
        <begin position="335"/>
        <end position="498"/>
    </location>
</feature>
<dbReference type="GO" id="GO:0006954">
    <property type="term" value="P:inflammatory response"/>
    <property type="evidence" value="ECO:0007669"/>
    <property type="project" value="UniProtKB-KW"/>
</dbReference>
<evidence type="ECO:0000256" key="2">
    <source>
        <dbReference type="ARBA" id="ARBA00022490"/>
    </source>
</evidence>
<dbReference type="Gene3D" id="1.25.40.780">
    <property type="match status" value="1"/>
</dbReference>
<evidence type="ECO:0000256" key="5">
    <source>
        <dbReference type="ARBA" id="ARBA00022859"/>
    </source>
</evidence>
<dbReference type="InterPro" id="IPR000157">
    <property type="entry name" value="TIR_dom"/>
</dbReference>
<dbReference type="Bgee" id="ENSXETG00000041245">
    <property type="expression patterns" value="Expressed in liver and 9 other cell types or tissues"/>
</dbReference>
<keyword evidence="5" id="KW-0391">Immunity</keyword>
<dbReference type="InParanoid" id="A0A803JK70"/>
<keyword evidence="6" id="KW-0395">Inflammatory response</keyword>
<dbReference type="InterPro" id="IPR046946">
    <property type="entry name" value="TCAM1/2"/>
</dbReference>
<dbReference type="Gene3D" id="3.40.50.10140">
    <property type="entry name" value="Toll/interleukin-1 receptor homology (TIR) domain"/>
    <property type="match status" value="1"/>
</dbReference>
<dbReference type="SUPFAM" id="SSF52200">
    <property type="entry name" value="Toll/Interleukin receptor TIR domain"/>
    <property type="match status" value="1"/>
</dbReference>
<keyword evidence="2" id="KW-0963">Cytoplasm</keyword>
<dbReference type="GO" id="GO:0005737">
    <property type="term" value="C:cytoplasm"/>
    <property type="evidence" value="ECO:0007669"/>
    <property type="project" value="UniProtKB-SubCell"/>
</dbReference>
<dbReference type="InterPro" id="IPR040886">
    <property type="entry name" value="TRIF_N"/>
</dbReference>
<dbReference type="PROSITE" id="PS50104">
    <property type="entry name" value="TIR"/>
    <property type="match status" value="1"/>
</dbReference>
<reference evidence="8" key="2">
    <citation type="submission" date="2021-03" db="UniProtKB">
        <authorList>
            <consortium name="Ensembl"/>
        </authorList>
    </citation>
    <scope>IDENTIFICATION</scope>
</reference>
<reference evidence="8" key="1">
    <citation type="journal article" date="2010" name="Science">
        <title>The genome of the Western clawed frog Xenopus tropicalis.</title>
        <authorList>
            <person name="Hellsten U."/>
            <person name="Harland R.M."/>
            <person name="Gilchrist M.J."/>
            <person name="Hendrix D."/>
            <person name="Jurka J."/>
            <person name="Kapitonov V."/>
            <person name="Ovcharenko I."/>
            <person name="Putnam N.H."/>
            <person name="Shu S."/>
            <person name="Taher L."/>
            <person name="Blitz I.L."/>
            <person name="Blumberg B."/>
            <person name="Dichmann D.S."/>
            <person name="Dubchak I."/>
            <person name="Amaya E."/>
            <person name="Detter J.C."/>
            <person name="Fletcher R."/>
            <person name="Gerhard D.S."/>
            <person name="Goodstein D."/>
            <person name="Graves T."/>
            <person name="Grigoriev I.V."/>
            <person name="Grimwood J."/>
            <person name="Kawashima T."/>
            <person name="Lindquist E."/>
            <person name="Lucas S.M."/>
            <person name="Mead P.E."/>
            <person name="Mitros T."/>
            <person name="Ogino H."/>
            <person name="Ohta Y."/>
            <person name="Poliakov A.V."/>
            <person name="Pollet N."/>
            <person name="Robert J."/>
            <person name="Salamov A."/>
            <person name="Sater A.K."/>
            <person name="Schmutz J."/>
            <person name="Terry A."/>
            <person name="Vize P.D."/>
            <person name="Warren W.C."/>
            <person name="Wells D."/>
            <person name="Wills A."/>
            <person name="Wilson R.K."/>
            <person name="Zimmerman L.B."/>
            <person name="Zorn A.M."/>
            <person name="Grainger R."/>
            <person name="Grammer T."/>
            <person name="Khokha M.K."/>
            <person name="Richardson P.M."/>
            <person name="Rokhsar D.S."/>
        </authorList>
    </citation>
    <scope>NUCLEOTIDE SEQUENCE [LARGE SCALE GENOMIC DNA]</scope>
    <source>
        <strain evidence="8">Nigerian</strain>
    </source>
</reference>
<sequence length="572" mass="64084">MYFFLVAISVCRQPSECIVPESDLSEVASATHYNCVQEQISRRAMSSCSQQHFCDLEKICLILSGIPLNELILCRHRLEHRRPSTDIHKILCALILLAQDKRPEALKILSLLPHCHMAQHIIQALIAGETLLKNGVLSLPPSQDAEILHKAGEIHALIEQENLCGSEVIKSNKTDTDYSDDDAPHTLVSVNGIQIPHIKNSPASMSLVSNSLQISHSPSVPSTRNESTERVHSIPLSANQEPHVTFSNLAPGPLPVYSVTGSSSISTNKQIKPEPVVFKTSIKSEIECSERQKPLYEAHPRNLNCDSNSVPSLKNNFFYPIPPQCCTYTVPDDSLFFNFVVLHVREDSEVARRVCDVLQSLGAGNGTTFCEGFEIPGSNPLTCIQEAVENSAYIILLMTEHFETRWAEFQSNAVLMNSINDENRTGCVIPFLPETNRLPIKKMPLALKSLIPLDELSPVFRRAVCNTFKQEKILSQKQHWERQQQKKKERQRMLELQRSEQANDSGQYLMHMCANEGNVNLSAQYMYQHPIPYAPVIHINNAENIQIGNHNCITVKEVAETCADDGNKRQAE</sequence>
<dbReference type="Ensembl" id="ENSXETT00000112561">
    <property type="protein sequence ID" value="ENSXETP00000108303"/>
    <property type="gene ID" value="ENSXETG00000041245"/>
</dbReference>
<gene>
    <name evidence="8" type="primary">LOC101733659</name>
</gene>
<dbReference type="GO" id="GO:0045087">
    <property type="term" value="P:innate immune response"/>
    <property type="evidence" value="ECO:0007669"/>
    <property type="project" value="UniProtKB-KW"/>
</dbReference>
<dbReference type="PANTHER" id="PTHR47230">
    <property type="entry name" value="TIR DOMAIN-CONTAINING ADAPTER MOLECULE 1"/>
    <property type="match status" value="1"/>
</dbReference>
<dbReference type="AlphaFoldDB" id="A0A803JK70"/>
<keyword evidence="4" id="KW-0399">Innate immunity</keyword>